<gene>
    <name evidence="1" type="ORF">L2749_03850</name>
</gene>
<evidence type="ECO:0000313" key="1">
    <source>
        <dbReference type="EMBL" id="MCL1104392.1"/>
    </source>
</evidence>
<proteinExistence type="predicted"/>
<sequence length="81" mass="9333">MNHSRRQFLNRVSSEAVTSDPDEITSYQADLYFTSFESCYPFLAEARPLLDEKLKAYFASPNTDPADERALLHSIFVQQQN</sequence>
<protein>
    <submittedName>
        <fullName evidence="1">Uncharacterized protein</fullName>
    </submittedName>
</protein>
<dbReference type="AlphaFoldDB" id="A0A9X1Z3T2"/>
<name>A0A9X1Z3T2_9GAMM</name>
<dbReference type="EMBL" id="JAKILJ010000005">
    <property type="protein sequence ID" value="MCL1104392.1"/>
    <property type="molecule type" value="Genomic_DNA"/>
</dbReference>
<keyword evidence="2" id="KW-1185">Reference proteome</keyword>
<dbReference type="Proteomes" id="UP001139408">
    <property type="component" value="Unassembled WGS sequence"/>
</dbReference>
<dbReference type="RefSeq" id="WP_188924031.1">
    <property type="nucleotide sequence ID" value="NZ_BMQI01000006.1"/>
</dbReference>
<organism evidence="1 2">
    <name type="scientific">Shewanella algicola</name>
    <dbReference type="NCBI Taxonomy" id="640633"/>
    <lineage>
        <taxon>Bacteria</taxon>
        <taxon>Pseudomonadati</taxon>
        <taxon>Pseudomonadota</taxon>
        <taxon>Gammaproteobacteria</taxon>
        <taxon>Alteromonadales</taxon>
        <taxon>Shewanellaceae</taxon>
        <taxon>Shewanella</taxon>
    </lineage>
</organism>
<comment type="caution">
    <text evidence="1">The sequence shown here is derived from an EMBL/GenBank/DDBJ whole genome shotgun (WGS) entry which is preliminary data.</text>
</comment>
<reference evidence="1" key="1">
    <citation type="submission" date="2022-01" db="EMBL/GenBank/DDBJ databases">
        <title>Whole genome-based taxonomy of the Shewanellaceae.</title>
        <authorList>
            <person name="Martin-Rodriguez A.J."/>
        </authorList>
    </citation>
    <scope>NUCLEOTIDE SEQUENCE</scope>
    <source>
        <strain evidence="1">DSM 23803</strain>
    </source>
</reference>
<accession>A0A9X1Z3T2</accession>
<evidence type="ECO:0000313" key="2">
    <source>
        <dbReference type="Proteomes" id="UP001139408"/>
    </source>
</evidence>